<dbReference type="Gene3D" id="3.40.50.150">
    <property type="entry name" value="Vaccinia Virus protein VP39"/>
    <property type="match status" value="1"/>
</dbReference>
<dbReference type="PANTHER" id="PTHR12843:SF5">
    <property type="entry name" value="EEF1A LYSINE METHYLTRANSFERASE 2"/>
    <property type="match status" value="1"/>
</dbReference>
<evidence type="ECO:0000259" key="6">
    <source>
        <dbReference type="Pfam" id="PF13847"/>
    </source>
</evidence>
<evidence type="ECO:0000256" key="3">
    <source>
        <dbReference type="ARBA" id="ARBA00022679"/>
    </source>
</evidence>
<evidence type="ECO:0000313" key="7">
    <source>
        <dbReference type="EMBL" id="CAB3263764.1"/>
    </source>
</evidence>
<keyword evidence="1 5" id="KW-0963">Cytoplasm</keyword>
<dbReference type="Pfam" id="PF13847">
    <property type="entry name" value="Methyltransf_31"/>
    <property type="match status" value="1"/>
</dbReference>
<organism evidence="7">
    <name type="scientific">Phallusia mammillata</name>
    <dbReference type="NCBI Taxonomy" id="59560"/>
    <lineage>
        <taxon>Eukaryota</taxon>
        <taxon>Metazoa</taxon>
        <taxon>Chordata</taxon>
        <taxon>Tunicata</taxon>
        <taxon>Ascidiacea</taxon>
        <taxon>Phlebobranchia</taxon>
        <taxon>Ascidiidae</taxon>
        <taxon>Phallusia</taxon>
    </lineage>
</organism>
<evidence type="ECO:0000256" key="1">
    <source>
        <dbReference type="ARBA" id="ARBA00022490"/>
    </source>
</evidence>
<dbReference type="SUPFAM" id="SSF53335">
    <property type="entry name" value="S-adenosyl-L-methionine-dependent methyltransferases"/>
    <property type="match status" value="1"/>
</dbReference>
<protein>
    <recommendedName>
        <fullName evidence="5">Protein-lysine N-methyltransferase Mettl10</fullName>
        <ecNumber evidence="5">2.1.1.-</ecNumber>
    </recommendedName>
</protein>
<accession>A0A6F9DJX1</accession>
<comment type="subcellular location">
    <subcellularLocation>
        <location evidence="5">Cytoplasm</location>
    </subcellularLocation>
</comment>
<reference evidence="7" key="1">
    <citation type="submission" date="2020-04" db="EMBL/GenBank/DDBJ databases">
        <authorList>
            <person name="Neveu A P."/>
        </authorList>
    </citation>
    <scope>NUCLEOTIDE SEQUENCE</scope>
    <source>
        <tissue evidence="7">Whole embryo</tissue>
    </source>
</reference>
<dbReference type="CDD" id="cd02440">
    <property type="entry name" value="AdoMet_MTases"/>
    <property type="match status" value="1"/>
</dbReference>
<dbReference type="GO" id="GO:0032259">
    <property type="term" value="P:methylation"/>
    <property type="evidence" value="ECO:0007669"/>
    <property type="project" value="UniProtKB-KW"/>
</dbReference>
<keyword evidence="2 5" id="KW-0489">Methyltransferase</keyword>
<name>A0A6F9DJX1_9ASCI</name>
<dbReference type="GO" id="GO:0016279">
    <property type="term" value="F:protein-lysine N-methyltransferase activity"/>
    <property type="evidence" value="ECO:0007669"/>
    <property type="project" value="UniProtKB-UniRule"/>
</dbReference>
<evidence type="ECO:0000256" key="4">
    <source>
        <dbReference type="ARBA" id="ARBA00022691"/>
    </source>
</evidence>
<feature type="domain" description="Methyltransferase" evidence="6">
    <location>
        <begin position="59"/>
        <end position="213"/>
    </location>
</feature>
<dbReference type="HAMAP" id="MF_03188">
    <property type="entry name" value="Methyltr_EFM4"/>
    <property type="match status" value="1"/>
</dbReference>
<evidence type="ECO:0000256" key="2">
    <source>
        <dbReference type="ARBA" id="ARBA00022603"/>
    </source>
</evidence>
<sequence length="242" mass="26716">MTEENELNSSKLGTFEYWESTYDAELQQFEDITDPGTEWFGPTATKRMVKWITKRNGISKEAKIVDVGCGNGLLLLSLAEMGYVNLVGVDYCANALKLAQEVFKNEGLQSNAATWLALDITQQTVVADTINKSDGPYRVVSKDVTTSEQSNGIFKVCLDKGTYDAISLCPDDSKGKRDIYKQQIAALLEKDGIFLITSCNWTASELRSHFTNLSFVEELPAPTFVFGGKQGKTVSACVFKKS</sequence>
<dbReference type="AlphaFoldDB" id="A0A6F9DJX1"/>
<dbReference type="EMBL" id="LR787902">
    <property type="protein sequence ID" value="CAB3263764.1"/>
    <property type="molecule type" value="mRNA"/>
</dbReference>
<keyword evidence="4 5" id="KW-0949">S-adenosyl-L-methionine</keyword>
<dbReference type="InterPro" id="IPR026635">
    <property type="entry name" value="Efm4/METTL10"/>
</dbReference>
<keyword evidence="3 5" id="KW-0808">Transferase</keyword>
<comment type="function">
    <text evidence="5">S-adenosyl-L-methionine-dependent protein-lysine N-methyltransferase that methylates elongation factor 1-alpha.</text>
</comment>
<gene>
    <name evidence="7" type="primary">Mettl10</name>
</gene>
<dbReference type="InterPro" id="IPR029063">
    <property type="entry name" value="SAM-dependent_MTases_sf"/>
</dbReference>
<dbReference type="InterPro" id="IPR025714">
    <property type="entry name" value="Methyltranfer_dom"/>
</dbReference>
<comment type="similarity">
    <text evidence="5">Belongs to the class I-like SAM-binding methyltransferase superfamily. EFM4 family.</text>
</comment>
<evidence type="ECO:0000256" key="5">
    <source>
        <dbReference type="HAMAP-Rule" id="MF_03188"/>
    </source>
</evidence>
<proteinExistence type="evidence at transcript level"/>
<dbReference type="GO" id="GO:0005737">
    <property type="term" value="C:cytoplasm"/>
    <property type="evidence" value="ECO:0007669"/>
    <property type="project" value="UniProtKB-SubCell"/>
</dbReference>
<dbReference type="PANTHER" id="PTHR12843">
    <property type="entry name" value="PROTEIN-LYSINE N-METHYLTRANSFERASE METTL10"/>
    <property type="match status" value="1"/>
</dbReference>
<dbReference type="EC" id="2.1.1.-" evidence="5"/>